<dbReference type="STRING" id="87229.A0A4Z1L2F8"/>
<dbReference type="PANTHER" id="PTHR45348:SF2">
    <property type="entry name" value="ZINC-TYPE ALCOHOL DEHYDROGENASE-LIKE PROTEIN C2E1P3.01"/>
    <property type="match status" value="1"/>
</dbReference>
<organism evidence="4 5">
    <name type="scientific">Botrytis porri</name>
    <dbReference type="NCBI Taxonomy" id="87229"/>
    <lineage>
        <taxon>Eukaryota</taxon>
        <taxon>Fungi</taxon>
        <taxon>Dikarya</taxon>
        <taxon>Ascomycota</taxon>
        <taxon>Pezizomycotina</taxon>
        <taxon>Leotiomycetes</taxon>
        <taxon>Helotiales</taxon>
        <taxon>Sclerotiniaceae</taxon>
        <taxon>Botrytis</taxon>
    </lineage>
</organism>
<name>A0A4Z1L2F8_9HELO</name>
<accession>A0A4Z1L2F8</accession>
<dbReference type="Gene3D" id="3.40.50.720">
    <property type="entry name" value="NAD(P)-binding Rossmann-like Domain"/>
    <property type="match status" value="1"/>
</dbReference>
<gene>
    <name evidence="4" type="ORF">BPOR_0048g00160</name>
</gene>
<dbReference type="InterPro" id="IPR047122">
    <property type="entry name" value="Trans-enoyl_RdTase-like"/>
</dbReference>
<proteinExistence type="inferred from homology"/>
<dbReference type="GO" id="GO:0016651">
    <property type="term" value="F:oxidoreductase activity, acting on NAD(P)H"/>
    <property type="evidence" value="ECO:0007669"/>
    <property type="project" value="InterPro"/>
</dbReference>
<comment type="similarity">
    <text evidence="1">Belongs to the zinc-containing alcohol dehydrogenase family.</text>
</comment>
<dbReference type="Gene3D" id="3.90.180.10">
    <property type="entry name" value="Medium-chain alcohol dehydrogenases, catalytic domain"/>
    <property type="match status" value="1"/>
</dbReference>
<sequence>MSSSLKTITTKAVIVKTAGKAIVSNIPEPALKPDFVKVKTVAVAINPTDFHHASDVAPNGHILGCDYSGVVEEVGPECKNSDLKKGDRICGSCHGGNTNDKESGAFAETIFAPDGVLIKIPDNMSFEDAATIGVAITSTGQVLYMNMKLPLPTEPTKTPFPILIYGGSTTSGAMAIQFAKLSGLTVITTCSPSNFDYVKSLGADAVFDYHSPTCGADIRAHTNSSLHHIYDCICSESTFAICAEAFPEKGTFTGELKFISVLPVETFSRKNEENVDAKAFLAYTAFGKAFSKFGLDIPFYPEHYEFAVRFWKMSSKLLEEGKIKNQPAIVRRGGLKGVIDGMLEVSEGKVSAGKLVYRIDETPTDEELEKVSSEEEQEIKGADLYKSQWMQ</sequence>
<evidence type="ECO:0000256" key="2">
    <source>
        <dbReference type="ARBA" id="ARBA00023002"/>
    </source>
</evidence>
<evidence type="ECO:0000259" key="3">
    <source>
        <dbReference type="SMART" id="SM00829"/>
    </source>
</evidence>
<keyword evidence="2" id="KW-0560">Oxidoreductase</keyword>
<dbReference type="SUPFAM" id="SSF50129">
    <property type="entry name" value="GroES-like"/>
    <property type="match status" value="1"/>
</dbReference>
<dbReference type="InterPro" id="IPR013154">
    <property type="entry name" value="ADH-like_N"/>
</dbReference>
<evidence type="ECO:0000256" key="1">
    <source>
        <dbReference type="ARBA" id="ARBA00008072"/>
    </source>
</evidence>
<protein>
    <recommendedName>
        <fullName evidence="3">Enoyl reductase (ER) domain-containing protein</fullName>
    </recommendedName>
</protein>
<dbReference type="Pfam" id="PF00107">
    <property type="entry name" value="ADH_zinc_N"/>
    <property type="match status" value="1"/>
</dbReference>
<dbReference type="Pfam" id="PF08240">
    <property type="entry name" value="ADH_N"/>
    <property type="match status" value="1"/>
</dbReference>
<comment type="caution">
    <text evidence="4">The sequence shown here is derived from an EMBL/GenBank/DDBJ whole genome shotgun (WGS) entry which is preliminary data.</text>
</comment>
<dbReference type="InterPro" id="IPR020843">
    <property type="entry name" value="ER"/>
</dbReference>
<dbReference type="CDD" id="cd08249">
    <property type="entry name" value="enoyl_reductase_like"/>
    <property type="match status" value="1"/>
</dbReference>
<dbReference type="SMART" id="SM00829">
    <property type="entry name" value="PKS_ER"/>
    <property type="match status" value="1"/>
</dbReference>
<dbReference type="EMBL" id="PQXO01000048">
    <property type="protein sequence ID" value="TGO90867.1"/>
    <property type="molecule type" value="Genomic_DNA"/>
</dbReference>
<feature type="domain" description="Enoyl reductase (ER)" evidence="3">
    <location>
        <begin position="16"/>
        <end position="357"/>
    </location>
</feature>
<dbReference type="InterPro" id="IPR036291">
    <property type="entry name" value="NAD(P)-bd_dom_sf"/>
</dbReference>
<dbReference type="InterPro" id="IPR013149">
    <property type="entry name" value="ADH-like_C"/>
</dbReference>
<evidence type="ECO:0000313" key="5">
    <source>
        <dbReference type="Proteomes" id="UP000297280"/>
    </source>
</evidence>
<evidence type="ECO:0000313" key="4">
    <source>
        <dbReference type="EMBL" id="TGO90867.1"/>
    </source>
</evidence>
<dbReference type="PANTHER" id="PTHR45348">
    <property type="entry name" value="HYPOTHETICAL OXIDOREDUCTASE (EUROFUNG)"/>
    <property type="match status" value="1"/>
</dbReference>
<keyword evidence="5" id="KW-1185">Reference proteome</keyword>
<dbReference type="AlphaFoldDB" id="A0A4Z1L2F8"/>
<reference evidence="4 5" key="1">
    <citation type="submission" date="2017-12" db="EMBL/GenBank/DDBJ databases">
        <title>Comparative genomics of Botrytis spp.</title>
        <authorList>
            <person name="Valero-Jimenez C.A."/>
            <person name="Tapia P."/>
            <person name="Veloso J."/>
            <person name="Silva-Moreno E."/>
            <person name="Staats M."/>
            <person name="Valdes J.H."/>
            <person name="Van Kan J.A.L."/>
        </authorList>
    </citation>
    <scope>NUCLEOTIDE SEQUENCE [LARGE SCALE GENOMIC DNA]</scope>
    <source>
        <strain evidence="4 5">MUCL3349</strain>
    </source>
</reference>
<dbReference type="SUPFAM" id="SSF51735">
    <property type="entry name" value="NAD(P)-binding Rossmann-fold domains"/>
    <property type="match status" value="1"/>
</dbReference>
<dbReference type="Proteomes" id="UP000297280">
    <property type="component" value="Unassembled WGS sequence"/>
</dbReference>
<dbReference type="InterPro" id="IPR011032">
    <property type="entry name" value="GroES-like_sf"/>
</dbReference>